<dbReference type="EMBL" id="NCEB01000032">
    <property type="protein sequence ID" value="OYX31408.1"/>
    <property type="molecule type" value="Genomic_DNA"/>
</dbReference>
<keyword evidence="4" id="KW-1134">Transmembrane beta strand</keyword>
<dbReference type="GO" id="GO:0009279">
    <property type="term" value="C:cell outer membrane"/>
    <property type="evidence" value="ECO:0007669"/>
    <property type="project" value="UniProtKB-SubCell"/>
</dbReference>
<evidence type="ECO:0000256" key="4">
    <source>
        <dbReference type="ARBA" id="ARBA00022452"/>
    </source>
</evidence>
<organism evidence="10 11">
    <name type="scientific">Brevundimonas subvibrioides</name>
    <dbReference type="NCBI Taxonomy" id="74313"/>
    <lineage>
        <taxon>Bacteria</taxon>
        <taxon>Pseudomonadati</taxon>
        <taxon>Pseudomonadota</taxon>
        <taxon>Alphaproteobacteria</taxon>
        <taxon>Caulobacterales</taxon>
        <taxon>Caulobacteraceae</taxon>
        <taxon>Brevundimonas</taxon>
    </lineage>
</organism>
<keyword evidence="6" id="KW-0472">Membrane</keyword>
<dbReference type="NCBIfam" id="TIGR01844">
    <property type="entry name" value="type_I_sec_TolC"/>
    <property type="match status" value="1"/>
</dbReference>
<dbReference type="InterPro" id="IPR003423">
    <property type="entry name" value="OMP_efflux"/>
</dbReference>
<dbReference type="SUPFAM" id="SSF56954">
    <property type="entry name" value="Outer membrane efflux proteins (OEP)"/>
    <property type="match status" value="1"/>
</dbReference>
<evidence type="ECO:0000256" key="2">
    <source>
        <dbReference type="ARBA" id="ARBA00007613"/>
    </source>
</evidence>
<keyword evidence="3" id="KW-0813">Transport</keyword>
<comment type="similarity">
    <text evidence="2">Belongs to the outer membrane factor (OMF) (TC 1.B.17) family.</text>
</comment>
<evidence type="ECO:0000313" key="10">
    <source>
        <dbReference type="EMBL" id="OYX31408.1"/>
    </source>
</evidence>
<evidence type="ECO:0000256" key="7">
    <source>
        <dbReference type="ARBA" id="ARBA00023237"/>
    </source>
</evidence>
<keyword evidence="5" id="KW-0812">Transmembrane</keyword>
<accession>A0A258FH90</accession>
<keyword evidence="9" id="KW-0732">Signal</keyword>
<dbReference type="PANTHER" id="PTHR30026:SF22">
    <property type="entry name" value="OUTER MEMBRANE EFFLUX PROTEIN"/>
    <property type="match status" value="1"/>
</dbReference>
<dbReference type="Pfam" id="PF02321">
    <property type="entry name" value="OEP"/>
    <property type="match status" value="2"/>
</dbReference>
<dbReference type="GO" id="GO:0015562">
    <property type="term" value="F:efflux transmembrane transporter activity"/>
    <property type="evidence" value="ECO:0007669"/>
    <property type="project" value="InterPro"/>
</dbReference>
<protein>
    <submittedName>
        <fullName evidence="10">Type I secretion protein TolC</fullName>
    </submittedName>
</protein>
<evidence type="ECO:0000256" key="9">
    <source>
        <dbReference type="SAM" id="SignalP"/>
    </source>
</evidence>
<dbReference type="InterPro" id="IPR051906">
    <property type="entry name" value="TolC-like"/>
</dbReference>
<feature type="signal peptide" evidence="9">
    <location>
        <begin position="1"/>
        <end position="26"/>
    </location>
</feature>
<evidence type="ECO:0000256" key="1">
    <source>
        <dbReference type="ARBA" id="ARBA00004442"/>
    </source>
</evidence>
<sequence>MFKRTRALATVAVIAVTAGLATPVLADTLLDAIALAYRTNPTLQAQRANQRAIDELVPQARSGLRPDLSVSVSARYSRTETEGSGGVDLNGDGIVDFAGTGGVTENDTGSATLSLSQTLYSGGRIARGIDAAEANVLSGREQLRAVEQSVLGSVIQAYVDVLRDIEILRIREANLSVLQRQLEESNARFEVGEITRTDVAQSEARLAQSESDLAASRAQLSVSRAAYAAVVGQAPADLEQPPVLPGVPAEFEAALDIGLAENPGILAAEYELRAAEAQAAQARSAYMPSVGLSASYGGSDELASFDLGRNRQFQAGATLSVPLFTGGLNRSRVAQALEQANAAKISIRGQERTVLQNVSSSYAQIVSANAQLQAGEEGVRAARIAAEGVRQEQQVGLRTTLDVLNAELELRNAEITLATARRNQYVAQANLLASMGRLSGEDLDPTLEVYDAAANADRVRNRGALPWDFAVEAIDRIASPPVTPANDGAQAPIDEQLNGEIVRTAPRGQ</sequence>
<evidence type="ECO:0000256" key="8">
    <source>
        <dbReference type="SAM" id="Coils"/>
    </source>
</evidence>
<comment type="subcellular location">
    <subcellularLocation>
        <location evidence="1">Cell outer membrane</location>
    </subcellularLocation>
</comment>
<keyword evidence="8" id="KW-0175">Coiled coil</keyword>
<name>A0A258FH90_9CAUL</name>
<dbReference type="InterPro" id="IPR010130">
    <property type="entry name" value="T1SS_OMP_TolC"/>
</dbReference>
<evidence type="ECO:0000256" key="5">
    <source>
        <dbReference type="ARBA" id="ARBA00022692"/>
    </source>
</evidence>
<dbReference type="GO" id="GO:0015288">
    <property type="term" value="F:porin activity"/>
    <property type="evidence" value="ECO:0007669"/>
    <property type="project" value="TreeGrafter"/>
</dbReference>
<evidence type="ECO:0000256" key="3">
    <source>
        <dbReference type="ARBA" id="ARBA00022448"/>
    </source>
</evidence>
<feature type="chain" id="PRO_5013328124" evidence="9">
    <location>
        <begin position="27"/>
        <end position="509"/>
    </location>
</feature>
<keyword evidence="7" id="KW-0998">Cell outer membrane</keyword>
<dbReference type="GO" id="GO:1990281">
    <property type="term" value="C:efflux pump complex"/>
    <property type="evidence" value="ECO:0007669"/>
    <property type="project" value="TreeGrafter"/>
</dbReference>
<dbReference type="Proteomes" id="UP000215595">
    <property type="component" value="Unassembled WGS sequence"/>
</dbReference>
<dbReference type="AlphaFoldDB" id="A0A258FH90"/>
<gene>
    <name evidence="10" type="ORF">B7Z01_12710</name>
</gene>
<dbReference type="Gene3D" id="1.20.1600.10">
    <property type="entry name" value="Outer membrane efflux proteins (OEP)"/>
    <property type="match status" value="1"/>
</dbReference>
<proteinExistence type="inferred from homology"/>
<evidence type="ECO:0000256" key="6">
    <source>
        <dbReference type="ARBA" id="ARBA00023136"/>
    </source>
</evidence>
<reference evidence="10 11" key="1">
    <citation type="submission" date="2017-03" db="EMBL/GenBank/DDBJ databases">
        <title>Lifting the veil on microbial sulfur biogeochemistry in mining wastewaters.</title>
        <authorList>
            <person name="Kantor R.S."/>
            <person name="Colenbrander Nelson T."/>
            <person name="Marshall S."/>
            <person name="Bennett D."/>
            <person name="Apte S."/>
            <person name="Camacho D."/>
            <person name="Thomas B.C."/>
            <person name="Warren L.A."/>
            <person name="Banfield J.F."/>
        </authorList>
    </citation>
    <scope>NUCLEOTIDE SEQUENCE [LARGE SCALE GENOMIC DNA]</scope>
    <source>
        <strain evidence="10">32-69-9</strain>
    </source>
</reference>
<feature type="coiled-coil region" evidence="8">
    <location>
        <begin position="168"/>
        <end position="219"/>
    </location>
</feature>
<comment type="caution">
    <text evidence="10">The sequence shown here is derived from an EMBL/GenBank/DDBJ whole genome shotgun (WGS) entry which is preliminary data.</text>
</comment>
<dbReference type="PANTHER" id="PTHR30026">
    <property type="entry name" value="OUTER MEMBRANE PROTEIN TOLC"/>
    <property type="match status" value="1"/>
</dbReference>
<evidence type="ECO:0000313" key="11">
    <source>
        <dbReference type="Proteomes" id="UP000215595"/>
    </source>
</evidence>